<dbReference type="EMBL" id="LKAM01000003">
    <property type="protein sequence ID" value="KUM49272.1"/>
    <property type="molecule type" value="Genomic_DNA"/>
</dbReference>
<keyword evidence="1" id="KW-0496">Mitochondrion</keyword>
<geneLocation type="mitochondrion" evidence="1"/>
<organism evidence="1">
    <name type="scientific">Picea glauca</name>
    <name type="common">White spruce</name>
    <name type="synonym">Pinus glauca</name>
    <dbReference type="NCBI Taxonomy" id="3330"/>
    <lineage>
        <taxon>Eukaryota</taxon>
        <taxon>Viridiplantae</taxon>
        <taxon>Streptophyta</taxon>
        <taxon>Embryophyta</taxon>
        <taxon>Tracheophyta</taxon>
        <taxon>Spermatophyta</taxon>
        <taxon>Pinopsida</taxon>
        <taxon>Pinidae</taxon>
        <taxon>Conifers I</taxon>
        <taxon>Pinales</taxon>
        <taxon>Pinaceae</taxon>
        <taxon>Picea</taxon>
    </lineage>
</organism>
<sequence>MAYLSTKNLHFKNPNEESIVSQPHLAFLFRKNRQSQRSGQKPQTGWSSQRWACHKPVVLDSGLVTTSHATVGCYRQWVVIDRGD</sequence>
<evidence type="ECO:0000313" key="1">
    <source>
        <dbReference type="EMBL" id="KUM49272.1"/>
    </source>
</evidence>
<gene>
    <name evidence="1" type="ORF">ABT39_MTgene3821</name>
</gene>
<proteinExistence type="predicted"/>
<comment type="caution">
    <text evidence="1">The sequence shown here is derived from an EMBL/GenBank/DDBJ whole genome shotgun (WGS) entry which is preliminary data.</text>
</comment>
<name>A0A101M1P0_PICGL</name>
<accession>A0A101M1P0</accession>
<protein>
    <submittedName>
        <fullName evidence="1">Uncharacterized protein</fullName>
    </submittedName>
</protein>
<dbReference type="AlphaFoldDB" id="A0A101M1P0"/>
<reference evidence="1" key="1">
    <citation type="journal article" date="2015" name="Genome Biol. Evol.">
        <title>Organellar Genomes of White Spruce (Picea glauca): Assembly and Annotation.</title>
        <authorList>
            <person name="Jackman S.D."/>
            <person name="Warren R.L."/>
            <person name="Gibb E.A."/>
            <person name="Vandervalk B.P."/>
            <person name="Mohamadi H."/>
            <person name="Chu J."/>
            <person name="Raymond A."/>
            <person name="Pleasance S."/>
            <person name="Coope R."/>
            <person name="Wildung M.R."/>
            <person name="Ritland C.E."/>
            <person name="Bousquet J."/>
            <person name="Jones S.J."/>
            <person name="Bohlmann J."/>
            <person name="Birol I."/>
        </authorList>
    </citation>
    <scope>NUCLEOTIDE SEQUENCE [LARGE SCALE GENOMIC DNA]</scope>
    <source>
        <tissue evidence="1">Flushing bud</tissue>
    </source>
</reference>